<dbReference type="EMBL" id="BTRK01000005">
    <property type="protein sequence ID" value="GMR56275.1"/>
    <property type="molecule type" value="Genomic_DNA"/>
</dbReference>
<evidence type="ECO:0000313" key="2">
    <source>
        <dbReference type="EMBL" id="GMR56275.1"/>
    </source>
</evidence>
<name>A0AAN5D5X5_9BILA</name>
<accession>A0AAN5D5X5</accession>
<feature type="region of interest" description="Disordered" evidence="1">
    <location>
        <begin position="95"/>
        <end position="122"/>
    </location>
</feature>
<dbReference type="Proteomes" id="UP001328107">
    <property type="component" value="Unassembled WGS sequence"/>
</dbReference>
<organism evidence="2 3">
    <name type="scientific">Pristionchus mayeri</name>
    <dbReference type="NCBI Taxonomy" id="1317129"/>
    <lineage>
        <taxon>Eukaryota</taxon>
        <taxon>Metazoa</taxon>
        <taxon>Ecdysozoa</taxon>
        <taxon>Nematoda</taxon>
        <taxon>Chromadorea</taxon>
        <taxon>Rhabditida</taxon>
        <taxon>Rhabditina</taxon>
        <taxon>Diplogasteromorpha</taxon>
        <taxon>Diplogasteroidea</taxon>
        <taxon>Neodiplogasteridae</taxon>
        <taxon>Pristionchus</taxon>
    </lineage>
</organism>
<keyword evidence="3" id="KW-1185">Reference proteome</keyword>
<gene>
    <name evidence="2" type="ORF">PMAYCL1PPCAC_26470</name>
</gene>
<feature type="non-terminal residue" evidence="2">
    <location>
        <position position="122"/>
    </location>
</feature>
<proteinExistence type="predicted"/>
<reference evidence="3" key="1">
    <citation type="submission" date="2022-10" db="EMBL/GenBank/DDBJ databases">
        <title>Genome assembly of Pristionchus species.</title>
        <authorList>
            <person name="Yoshida K."/>
            <person name="Sommer R.J."/>
        </authorList>
    </citation>
    <scope>NUCLEOTIDE SEQUENCE [LARGE SCALE GENOMIC DNA]</scope>
    <source>
        <strain evidence="3">RS5460</strain>
    </source>
</reference>
<feature type="compositionally biased region" description="Basic and acidic residues" evidence="1">
    <location>
        <begin position="95"/>
        <end position="115"/>
    </location>
</feature>
<evidence type="ECO:0000256" key="1">
    <source>
        <dbReference type="SAM" id="MobiDB-lite"/>
    </source>
</evidence>
<evidence type="ECO:0000313" key="3">
    <source>
        <dbReference type="Proteomes" id="UP001328107"/>
    </source>
</evidence>
<feature type="region of interest" description="Disordered" evidence="1">
    <location>
        <begin position="1"/>
        <end position="37"/>
    </location>
</feature>
<comment type="caution">
    <text evidence="2">The sequence shown here is derived from an EMBL/GenBank/DDBJ whole genome shotgun (WGS) entry which is preliminary data.</text>
</comment>
<feature type="compositionally biased region" description="Basic and acidic residues" evidence="1">
    <location>
        <begin position="19"/>
        <end position="33"/>
    </location>
</feature>
<sequence>MAKKDNAGSKKAPITVDNGEEREVKREPEEKVHPAVPVVEPTERNVKRLIKIAGEKQSRIEYLENRVKFLENAIDQKPNVLEEKEIEELKKKLKDATEEYEKKRASDNQQKDGKLIKQLSSK</sequence>
<protein>
    <submittedName>
        <fullName evidence="2">Uncharacterized protein</fullName>
    </submittedName>
</protein>
<dbReference type="AlphaFoldDB" id="A0AAN5D5X5"/>